<dbReference type="EMBL" id="MHHR01000016">
    <property type="protein sequence ID" value="OGY34319.1"/>
    <property type="molecule type" value="Genomic_DNA"/>
</dbReference>
<sequence>MYHLLRHSVSISAGIFLLLIGIAPVAHANGFQYVFNDTGNNSTALIVSSPVHNSTIASPSTVHYSSEYTWVNCGNGAVAGIISLYVPGTPGKYTFENDGATTWKKIKSNTETFTSAEARRVVALSGDLTLTGAPKSSTTLKTVAKWKYLEDPVDYKRSLRLDYTWLHFVGPKQTPAPSPTPSASPTPTPTTSPIPTATPTPTTTPNPTPTPEVKIKEKGLQISKTDHKTLLRPGNTSTYEILVENTGEIDFHDLDITDTLPSNLTIQSVGQGGAVSDKKVTWTGIELGSGESKTFIINVKVNANTANNTNLHNIVTAVTNDNDLSDNATDDTLVQTIPKVAGVTIKVTPAPQPVPVSAKTGSGMPLAVAVSTIFGGSGLAWIVRKSVLG</sequence>
<dbReference type="NCBIfam" id="TIGR01451">
    <property type="entry name" value="B_ant_repeat"/>
    <property type="match status" value="1"/>
</dbReference>
<protein>
    <recommendedName>
        <fullName evidence="2">DUF11 domain-containing protein</fullName>
    </recommendedName>
</protein>
<evidence type="ECO:0000313" key="4">
    <source>
        <dbReference type="Proteomes" id="UP000177528"/>
    </source>
</evidence>
<comment type="caution">
    <text evidence="3">The sequence shown here is derived from an EMBL/GenBank/DDBJ whole genome shotgun (WGS) entry which is preliminary data.</text>
</comment>
<feature type="compositionally biased region" description="Pro residues" evidence="1">
    <location>
        <begin position="174"/>
        <end position="210"/>
    </location>
</feature>
<evidence type="ECO:0000313" key="3">
    <source>
        <dbReference type="EMBL" id="OGY34319.1"/>
    </source>
</evidence>
<proteinExistence type="predicted"/>
<evidence type="ECO:0000256" key="1">
    <source>
        <dbReference type="SAM" id="MobiDB-lite"/>
    </source>
</evidence>
<dbReference type="Pfam" id="PF01345">
    <property type="entry name" value="DUF11"/>
    <property type="match status" value="1"/>
</dbReference>
<gene>
    <name evidence="3" type="ORF">A3D99_04615</name>
</gene>
<feature type="region of interest" description="Disordered" evidence="1">
    <location>
        <begin position="173"/>
        <end position="213"/>
    </location>
</feature>
<dbReference type="Proteomes" id="UP000177528">
    <property type="component" value="Unassembled WGS sequence"/>
</dbReference>
<dbReference type="InterPro" id="IPR047589">
    <property type="entry name" value="DUF11_rpt"/>
</dbReference>
<dbReference type="InterPro" id="IPR001434">
    <property type="entry name" value="OmcB-like_DUF11"/>
</dbReference>
<reference evidence="3 4" key="1">
    <citation type="journal article" date="2016" name="Nat. Commun.">
        <title>Thousands of microbial genomes shed light on interconnected biogeochemical processes in an aquifer system.</title>
        <authorList>
            <person name="Anantharaman K."/>
            <person name="Brown C.T."/>
            <person name="Hug L.A."/>
            <person name="Sharon I."/>
            <person name="Castelle C.J."/>
            <person name="Probst A.J."/>
            <person name="Thomas B.C."/>
            <person name="Singh A."/>
            <person name="Wilkins M.J."/>
            <person name="Karaoz U."/>
            <person name="Brodie E.L."/>
            <person name="Williams K.H."/>
            <person name="Hubbard S.S."/>
            <person name="Banfield J.F."/>
        </authorList>
    </citation>
    <scope>NUCLEOTIDE SEQUENCE [LARGE SCALE GENOMIC DNA]</scope>
</reference>
<feature type="domain" description="DUF11" evidence="2">
    <location>
        <begin position="220"/>
        <end position="332"/>
    </location>
</feature>
<accession>A0A1G1X2S7</accession>
<name>A0A1G1X2S7_9BACT</name>
<dbReference type="AlphaFoldDB" id="A0A1G1X2S7"/>
<organism evidence="3 4">
    <name type="scientific">Candidatus Andersenbacteria bacterium RIFCSPHIGHO2_12_FULL_45_11</name>
    <dbReference type="NCBI Taxonomy" id="1797281"/>
    <lineage>
        <taxon>Bacteria</taxon>
        <taxon>Candidatus Anderseniibacteriota</taxon>
    </lineage>
</organism>
<evidence type="ECO:0000259" key="2">
    <source>
        <dbReference type="Pfam" id="PF01345"/>
    </source>
</evidence>